<organism evidence="3 4">
    <name type="scientific">Burkholderia aenigmatica</name>
    <dbReference type="NCBI Taxonomy" id="2015348"/>
    <lineage>
        <taxon>Bacteria</taxon>
        <taxon>Pseudomonadati</taxon>
        <taxon>Pseudomonadota</taxon>
        <taxon>Betaproteobacteria</taxon>
        <taxon>Burkholderiales</taxon>
        <taxon>Burkholderiaceae</taxon>
        <taxon>Burkholderia</taxon>
        <taxon>Burkholderia cepacia complex</taxon>
    </lineage>
</organism>
<accession>A0A6J5J581</accession>
<protein>
    <submittedName>
        <fullName evidence="3">Putative lipoprotein</fullName>
    </submittedName>
</protein>
<dbReference type="SUPFAM" id="SSF81901">
    <property type="entry name" value="HCP-like"/>
    <property type="match status" value="1"/>
</dbReference>
<evidence type="ECO:0000256" key="1">
    <source>
        <dbReference type="SAM" id="SignalP"/>
    </source>
</evidence>
<dbReference type="PANTHER" id="PTHR11102:SF160">
    <property type="entry name" value="ERAD-ASSOCIATED E3 UBIQUITIN-PROTEIN LIGASE COMPONENT HRD3"/>
    <property type="match status" value="1"/>
</dbReference>
<evidence type="ECO:0000259" key="2">
    <source>
        <dbReference type="Pfam" id="PF19933"/>
    </source>
</evidence>
<dbReference type="Pfam" id="PF19933">
    <property type="entry name" value="DUF6396"/>
    <property type="match status" value="1"/>
</dbReference>
<dbReference type="PANTHER" id="PTHR11102">
    <property type="entry name" value="SEL-1-LIKE PROTEIN"/>
    <property type="match status" value="1"/>
</dbReference>
<keyword evidence="1" id="KW-0732">Signal</keyword>
<dbReference type="Proteomes" id="UP000494301">
    <property type="component" value="Unassembled WGS sequence"/>
</dbReference>
<proteinExistence type="predicted"/>
<dbReference type="InterPro" id="IPR006597">
    <property type="entry name" value="Sel1-like"/>
</dbReference>
<dbReference type="AlphaFoldDB" id="A0A6J5J581"/>
<dbReference type="EMBL" id="CABWIL020000014">
    <property type="protein sequence ID" value="CAB3966734.1"/>
    <property type="molecule type" value="Genomic_DNA"/>
</dbReference>
<dbReference type="InterPro" id="IPR045653">
    <property type="entry name" value="DUF6396"/>
</dbReference>
<dbReference type="InterPro" id="IPR011990">
    <property type="entry name" value="TPR-like_helical_dom_sf"/>
</dbReference>
<reference evidence="3 4" key="1">
    <citation type="submission" date="2020-04" db="EMBL/GenBank/DDBJ databases">
        <authorList>
            <person name="Depoorter E."/>
        </authorList>
    </citation>
    <scope>NUCLEOTIDE SEQUENCE [LARGE SCALE GENOMIC DNA]</scope>
    <source>
        <strain evidence="3 4">BCC0217</strain>
    </source>
</reference>
<evidence type="ECO:0000313" key="3">
    <source>
        <dbReference type="EMBL" id="CAB3966734.1"/>
    </source>
</evidence>
<keyword evidence="3" id="KW-0449">Lipoprotein</keyword>
<dbReference type="Pfam" id="PF08238">
    <property type="entry name" value="Sel1"/>
    <property type="match status" value="3"/>
</dbReference>
<feature type="signal peptide" evidence="1">
    <location>
        <begin position="1"/>
        <end position="23"/>
    </location>
</feature>
<dbReference type="Gene3D" id="1.25.40.10">
    <property type="entry name" value="Tetratricopeptide repeat domain"/>
    <property type="match status" value="1"/>
</dbReference>
<feature type="chain" id="PRO_5026913922" evidence="1">
    <location>
        <begin position="24"/>
        <end position="343"/>
    </location>
</feature>
<gene>
    <name evidence="3" type="ORF">BLA3211_04088</name>
</gene>
<dbReference type="InterPro" id="IPR050767">
    <property type="entry name" value="Sel1_AlgK"/>
</dbReference>
<evidence type="ECO:0000313" key="4">
    <source>
        <dbReference type="Proteomes" id="UP000494301"/>
    </source>
</evidence>
<feature type="domain" description="DUF6396" evidence="2">
    <location>
        <begin position="263"/>
        <end position="330"/>
    </location>
</feature>
<name>A0A6J5J581_9BURK</name>
<sequence length="343" mass="37500">MPIAVIYSVIFAALALFALSVHAEGLPSSTARSSAAMSDLPRNEKLPLFDPHRKSFTCVHQDQHVPPIDPQAERWFQQALALDNPDIYYEQRDYPTIYRLYVQAADRGHWKAMLNLASLIRSNYPGVPRHDPEAAIRWVEKAMQLGVPDANDMMGTYHQSGLVKGGDATSAYAFFQRAADMGSPSAQTFLGFKMSGNYDSPDGEFWGNATIGLEMLQCALAQGDGDAAYDLGGLYKGATPESKLRALKVLHEGVKLGCAKCAKDLASEFRGFDLTSGNNLVGHIDTARAERYFRLGEALEHAQGRLKLPNLDKVLPLPPAPLPKWDGNAKTLIDAVLIASPQT</sequence>